<evidence type="ECO:0000256" key="1">
    <source>
        <dbReference type="SAM" id="MobiDB-lite"/>
    </source>
</evidence>
<proteinExistence type="predicted"/>
<dbReference type="EMBL" id="JAAPAO010000001">
    <property type="protein sequence ID" value="KAF4678367.1"/>
    <property type="molecule type" value="Genomic_DNA"/>
</dbReference>
<evidence type="ECO:0000313" key="3">
    <source>
        <dbReference type="Proteomes" id="UP000591131"/>
    </source>
</evidence>
<sequence>MEFNAAANEVTEGFQETSKGVKIRPICGPVDPKVEETASERICRLRGLISNRKGSSRVALSKPGRPLLSFDKLRDEADKEDENDEGLVVEFIDRRRKSCGRNTLRKFLDRSKALPVFTVPRRPLAANDEAPTAVRQQMPAGRIEATPAEATGAKGLHSSIVMQPSEEPRRGEYCHEEDRMEGAKRCEAPEKRDRLRLRRSTSEPDLAVRRSSAGSEDIAAAEECNSEPEDFIRKSNRKRKVRKRKRNRFVDDAASESGSNISGDEDEEVDGDGYLSDLIATDVESDASDCDPRFLHRQWEEDMGDRMLRGIFGRGFGEGSMDTFNPNRKVQVIMKENKERLLNAANRQASTVTEPKEGGNAVHSRASPLVNKSLKRVSLGMRDEACELNLKRTVGFVRRRSSRGRPAGVFLSGGLTHEVAVRQRSTRFVSTTSVKSQHGVRRFIFGA</sequence>
<feature type="compositionally biased region" description="Basic and acidic residues" evidence="1">
    <location>
        <begin position="166"/>
        <end position="193"/>
    </location>
</feature>
<protein>
    <submittedName>
        <fullName evidence="2">Uncharacterized protein</fullName>
    </submittedName>
</protein>
<organism evidence="2 3">
    <name type="scientific">Perkinsus chesapeaki</name>
    <name type="common">Clam parasite</name>
    <name type="synonym">Perkinsus andrewsi</name>
    <dbReference type="NCBI Taxonomy" id="330153"/>
    <lineage>
        <taxon>Eukaryota</taxon>
        <taxon>Sar</taxon>
        <taxon>Alveolata</taxon>
        <taxon>Perkinsozoa</taxon>
        <taxon>Perkinsea</taxon>
        <taxon>Perkinsida</taxon>
        <taxon>Perkinsidae</taxon>
        <taxon>Perkinsus</taxon>
    </lineage>
</organism>
<dbReference type="Proteomes" id="UP000591131">
    <property type="component" value="Unassembled WGS sequence"/>
</dbReference>
<comment type="caution">
    <text evidence="2">The sequence shown here is derived from an EMBL/GenBank/DDBJ whole genome shotgun (WGS) entry which is preliminary data.</text>
</comment>
<feature type="region of interest" description="Disordered" evidence="1">
    <location>
        <begin position="252"/>
        <end position="272"/>
    </location>
</feature>
<evidence type="ECO:0000313" key="2">
    <source>
        <dbReference type="EMBL" id="KAF4678367.1"/>
    </source>
</evidence>
<dbReference type="AlphaFoldDB" id="A0A7J6N475"/>
<keyword evidence="3" id="KW-1185">Reference proteome</keyword>
<dbReference type="OrthoDB" id="466861at2759"/>
<gene>
    <name evidence="2" type="ORF">FOL47_000097</name>
</gene>
<feature type="region of interest" description="Disordered" evidence="1">
    <location>
        <begin position="148"/>
        <end position="226"/>
    </location>
</feature>
<accession>A0A7J6N475</accession>
<reference evidence="2 3" key="1">
    <citation type="submission" date="2020-04" db="EMBL/GenBank/DDBJ databases">
        <title>Perkinsus chesapeaki whole genome sequence.</title>
        <authorList>
            <person name="Bogema D.R."/>
        </authorList>
    </citation>
    <scope>NUCLEOTIDE SEQUENCE [LARGE SCALE GENOMIC DNA]</scope>
    <source>
        <strain evidence="2">ATCC PRA-425</strain>
    </source>
</reference>
<name>A0A7J6N475_PERCH</name>